<dbReference type="AlphaFoldDB" id="A0A5S4YEP3"/>
<keyword evidence="2" id="KW-0813">Transport</keyword>
<feature type="domain" description="Leucine-binding protein" evidence="5">
    <location>
        <begin position="53"/>
        <end position="404"/>
    </location>
</feature>
<proteinExistence type="inferred from homology"/>
<dbReference type="SUPFAM" id="SSF53822">
    <property type="entry name" value="Periplasmic binding protein-like I"/>
    <property type="match status" value="1"/>
</dbReference>
<dbReference type="CDD" id="cd06343">
    <property type="entry name" value="PBP1_ABC_ligand_binding-like"/>
    <property type="match status" value="1"/>
</dbReference>
<accession>A0A5S4YEP3</accession>
<comment type="similarity">
    <text evidence="1">Belongs to the leucine-binding protein family.</text>
</comment>
<evidence type="ECO:0000256" key="1">
    <source>
        <dbReference type="ARBA" id="ARBA00010062"/>
    </source>
</evidence>
<dbReference type="InterPro" id="IPR000709">
    <property type="entry name" value="Leu_Ile_Val-bd"/>
</dbReference>
<dbReference type="PRINTS" id="PR00337">
    <property type="entry name" value="LEUILEVALBP"/>
</dbReference>
<reference evidence="6 7" key="1">
    <citation type="submission" date="2019-08" db="EMBL/GenBank/DDBJ databases">
        <title>Bradyrhizobium hipponensis sp. nov., a rhizobium isolated from a Lupinus angustifolius root nodule in Tunisia.</title>
        <authorList>
            <person name="Off K."/>
            <person name="Rejili M."/>
            <person name="Mars M."/>
            <person name="Brachmann A."/>
            <person name="Marin M."/>
        </authorList>
    </citation>
    <scope>NUCLEOTIDE SEQUENCE [LARGE SCALE GENOMIC DNA]</scope>
    <source>
        <strain evidence="7">aSej3</strain>
    </source>
</reference>
<dbReference type="GO" id="GO:0006865">
    <property type="term" value="P:amino acid transport"/>
    <property type="evidence" value="ECO:0007669"/>
    <property type="project" value="UniProtKB-KW"/>
</dbReference>
<evidence type="ECO:0000313" key="7">
    <source>
        <dbReference type="Proteomes" id="UP000324797"/>
    </source>
</evidence>
<evidence type="ECO:0000256" key="2">
    <source>
        <dbReference type="ARBA" id="ARBA00022448"/>
    </source>
</evidence>
<gene>
    <name evidence="6" type="ORF">FXV83_30300</name>
</gene>
<keyword evidence="3" id="KW-0732">Signal</keyword>
<dbReference type="InterPro" id="IPR028081">
    <property type="entry name" value="Leu-bd"/>
</dbReference>
<keyword evidence="4" id="KW-0029">Amino-acid transport</keyword>
<dbReference type="EMBL" id="VSTH01000116">
    <property type="protein sequence ID" value="TYO62881.1"/>
    <property type="molecule type" value="Genomic_DNA"/>
</dbReference>
<dbReference type="PANTHER" id="PTHR47235">
    <property type="entry name" value="BLR6548 PROTEIN"/>
    <property type="match status" value="1"/>
</dbReference>
<organism evidence="6 7">
    <name type="scientific">Bradyrhizobium hipponense</name>
    <dbReference type="NCBI Taxonomy" id="2605638"/>
    <lineage>
        <taxon>Bacteria</taxon>
        <taxon>Pseudomonadati</taxon>
        <taxon>Pseudomonadota</taxon>
        <taxon>Alphaproteobacteria</taxon>
        <taxon>Hyphomicrobiales</taxon>
        <taxon>Nitrobacteraceae</taxon>
        <taxon>Bradyrhizobium</taxon>
    </lineage>
</organism>
<evidence type="ECO:0000256" key="4">
    <source>
        <dbReference type="ARBA" id="ARBA00022970"/>
    </source>
</evidence>
<keyword evidence="7" id="KW-1185">Reference proteome</keyword>
<dbReference type="InterPro" id="IPR028082">
    <property type="entry name" value="Peripla_BP_I"/>
</dbReference>
<dbReference type="Proteomes" id="UP000324797">
    <property type="component" value="Unassembled WGS sequence"/>
</dbReference>
<name>A0A5S4YEP3_9BRAD</name>
<sequence>MAPSFVQHGPYGEETTMSKSLRTFGLAVGAVALTCLPAAAQTKVTNEGISGSEIVIGTHQDLSGPVKGWGVPVSNGMKMAVEEVNAAGGVNGRKIRLVVEDSGYDPKKAVLASQKLIERDKIFAMVGAMGSPTVLAAQDILLDAGVLQLFPLTAAEFTFKFDPAKPQERLKFNNLLPYVESTRAAVKYMMEWKSFQKPCIMYQDDEYGKNVLDGFNQQLTAMKVQPASITSYKRGASDFSAQVAKMKSDSCDLVVLGAILREPIGAMTEAKKLGWEVTFLGATPTNVMEVPMLGKEAVEGLYAAALFEIPYEDTAKGKVKDWLATYKKTFGTDANTQAIIGYNAVMTFAFYAQKAGKDLTGQKMLDALESGDKFIDIFNSPPTKFSKTDHLASTITQVQQVKGGRWVLVKDNLMF</sequence>
<evidence type="ECO:0000259" key="5">
    <source>
        <dbReference type="Pfam" id="PF13458"/>
    </source>
</evidence>
<dbReference type="Pfam" id="PF13458">
    <property type="entry name" value="Peripla_BP_6"/>
    <property type="match status" value="1"/>
</dbReference>
<dbReference type="Gene3D" id="3.40.50.2300">
    <property type="match status" value="2"/>
</dbReference>
<evidence type="ECO:0000313" key="6">
    <source>
        <dbReference type="EMBL" id="TYO62881.1"/>
    </source>
</evidence>
<dbReference type="PANTHER" id="PTHR47235:SF1">
    <property type="entry name" value="BLR6548 PROTEIN"/>
    <property type="match status" value="1"/>
</dbReference>
<evidence type="ECO:0000256" key="3">
    <source>
        <dbReference type="ARBA" id="ARBA00022729"/>
    </source>
</evidence>
<comment type="caution">
    <text evidence="6">The sequence shown here is derived from an EMBL/GenBank/DDBJ whole genome shotgun (WGS) entry which is preliminary data.</text>
</comment>
<protein>
    <submittedName>
        <fullName evidence="6">ABC transporter substrate-binding protein</fullName>
    </submittedName>
</protein>